<dbReference type="GeneID" id="7444017"/>
<feature type="region of interest" description="Disordered" evidence="1">
    <location>
        <begin position="269"/>
        <end position="298"/>
    </location>
</feature>
<gene>
    <name evidence="2" type="ORF">THAPSDRAFT_3204</name>
</gene>
<dbReference type="OMA" id="KCAMELR"/>
<evidence type="ECO:0000313" key="2">
    <source>
        <dbReference type="EMBL" id="EED94141.1"/>
    </source>
</evidence>
<reference evidence="2 3" key="2">
    <citation type="journal article" date="2008" name="Nature">
        <title>The Phaeodactylum genome reveals the evolutionary history of diatom genomes.</title>
        <authorList>
            <person name="Bowler C."/>
            <person name="Allen A.E."/>
            <person name="Badger J.H."/>
            <person name="Grimwood J."/>
            <person name="Jabbari K."/>
            <person name="Kuo A."/>
            <person name="Maheswari U."/>
            <person name="Martens C."/>
            <person name="Maumus F."/>
            <person name="Otillar R.P."/>
            <person name="Rayko E."/>
            <person name="Salamov A."/>
            <person name="Vandepoele K."/>
            <person name="Beszteri B."/>
            <person name="Gruber A."/>
            <person name="Heijde M."/>
            <person name="Katinka M."/>
            <person name="Mock T."/>
            <person name="Valentin K."/>
            <person name="Verret F."/>
            <person name="Berges J.A."/>
            <person name="Brownlee C."/>
            <person name="Cadoret J.P."/>
            <person name="Chiovitti A."/>
            <person name="Choi C.J."/>
            <person name="Coesel S."/>
            <person name="De Martino A."/>
            <person name="Detter J.C."/>
            <person name="Durkin C."/>
            <person name="Falciatore A."/>
            <person name="Fournet J."/>
            <person name="Haruta M."/>
            <person name="Huysman M.J."/>
            <person name="Jenkins B.D."/>
            <person name="Jiroutova K."/>
            <person name="Jorgensen R.E."/>
            <person name="Joubert Y."/>
            <person name="Kaplan A."/>
            <person name="Kroger N."/>
            <person name="Kroth P.G."/>
            <person name="La Roche J."/>
            <person name="Lindquist E."/>
            <person name="Lommer M."/>
            <person name="Martin-Jezequel V."/>
            <person name="Lopez P.J."/>
            <person name="Lucas S."/>
            <person name="Mangogna M."/>
            <person name="McGinnis K."/>
            <person name="Medlin L.K."/>
            <person name="Montsant A."/>
            <person name="Oudot-Le Secq M.P."/>
            <person name="Napoli C."/>
            <person name="Obornik M."/>
            <person name="Parker M.S."/>
            <person name="Petit J.L."/>
            <person name="Porcel B.M."/>
            <person name="Poulsen N."/>
            <person name="Robison M."/>
            <person name="Rychlewski L."/>
            <person name="Rynearson T.A."/>
            <person name="Schmutz J."/>
            <person name="Shapiro H."/>
            <person name="Siaut M."/>
            <person name="Stanley M."/>
            <person name="Sussman M.R."/>
            <person name="Taylor A.R."/>
            <person name="Vardi A."/>
            <person name="von Dassow P."/>
            <person name="Vyverman W."/>
            <person name="Willis A."/>
            <person name="Wyrwicz L.S."/>
            <person name="Rokhsar D.S."/>
            <person name="Weissenbach J."/>
            <person name="Armbrust E.V."/>
            <person name="Green B.R."/>
            <person name="Van de Peer Y."/>
            <person name="Grigoriev I.V."/>
        </authorList>
    </citation>
    <scope>NUCLEOTIDE SEQUENCE [LARGE SCALE GENOMIC DNA]</scope>
    <source>
        <strain evidence="2 3">CCMP1335</strain>
    </source>
</reference>
<name>B8BX42_THAPS</name>
<dbReference type="RefSeq" id="XP_002288705.1">
    <property type="nucleotide sequence ID" value="XM_002288669.1"/>
</dbReference>
<dbReference type="Proteomes" id="UP000001449">
    <property type="component" value="Chromosome 3"/>
</dbReference>
<accession>B8BX42</accession>
<dbReference type="PaxDb" id="35128-Thaps3204"/>
<evidence type="ECO:0000256" key="1">
    <source>
        <dbReference type="SAM" id="MobiDB-lite"/>
    </source>
</evidence>
<dbReference type="KEGG" id="tps:THAPSDRAFT_3204"/>
<keyword evidence="3" id="KW-1185">Reference proteome</keyword>
<evidence type="ECO:0000313" key="3">
    <source>
        <dbReference type="Proteomes" id="UP000001449"/>
    </source>
</evidence>
<proteinExistence type="predicted"/>
<dbReference type="EMBL" id="CM000640">
    <property type="protein sequence ID" value="EED94141.1"/>
    <property type="molecule type" value="Genomic_DNA"/>
</dbReference>
<protein>
    <submittedName>
        <fullName evidence="2">Uncharacterized protein</fullName>
    </submittedName>
</protein>
<reference evidence="2 3" key="1">
    <citation type="journal article" date="2004" name="Science">
        <title>The genome of the diatom Thalassiosira pseudonana: ecology, evolution, and metabolism.</title>
        <authorList>
            <person name="Armbrust E.V."/>
            <person name="Berges J.A."/>
            <person name="Bowler C."/>
            <person name="Green B.R."/>
            <person name="Martinez D."/>
            <person name="Putnam N.H."/>
            <person name="Zhou S."/>
            <person name="Allen A.E."/>
            <person name="Apt K.E."/>
            <person name="Bechner M."/>
            <person name="Brzezinski M.A."/>
            <person name="Chaal B.K."/>
            <person name="Chiovitti A."/>
            <person name="Davis A.K."/>
            <person name="Demarest M.S."/>
            <person name="Detter J.C."/>
            <person name="Glavina T."/>
            <person name="Goodstein D."/>
            <person name="Hadi M.Z."/>
            <person name="Hellsten U."/>
            <person name="Hildebrand M."/>
            <person name="Jenkins B.D."/>
            <person name="Jurka J."/>
            <person name="Kapitonov V.V."/>
            <person name="Kroger N."/>
            <person name="Lau W.W."/>
            <person name="Lane T.W."/>
            <person name="Larimer F.W."/>
            <person name="Lippmeier J.C."/>
            <person name="Lucas S."/>
            <person name="Medina M."/>
            <person name="Montsant A."/>
            <person name="Obornik M."/>
            <person name="Parker M.S."/>
            <person name="Palenik B."/>
            <person name="Pazour G.J."/>
            <person name="Richardson P.M."/>
            <person name="Rynearson T.A."/>
            <person name="Saito M.A."/>
            <person name="Schwartz D.C."/>
            <person name="Thamatrakoln K."/>
            <person name="Valentin K."/>
            <person name="Vardi A."/>
            <person name="Wilkerson F.P."/>
            <person name="Rokhsar D.S."/>
        </authorList>
    </citation>
    <scope>NUCLEOTIDE SEQUENCE [LARGE SCALE GENOMIC DNA]</scope>
    <source>
        <strain evidence="2 3">CCMP1335</strain>
    </source>
</reference>
<organism evidence="2 3">
    <name type="scientific">Thalassiosira pseudonana</name>
    <name type="common">Marine diatom</name>
    <name type="synonym">Cyclotella nana</name>
    <dbReference type="NCBI Taxonomy" id="35128"/>
    <lineage>
        <taxon>Eukaryota</taxon>
        <taxon>Sar</taxon>
        <taxon>Stramenopiles</taxon>
        <taxon>Ochrophyta</taxon>
        <taxon>Bacillariophyta</taxon>
        <taxon>Coscinodiscophyceae</taxon>
        <taxon>Thalassiosirophycidae</taxon>
        <taxon>Thalassiosirales</taxon>
        <taxon>Thalassiosiraceae</taxon>
        <taxon>Thalassiosira</taxon>
    </lineage>
</organism>
<dbReference type="eggNOG" id="ENOG502QYX9">
    <property type="taxonomic scope" value="Eukaryota"/>
</dbReference>
<dbReference type="HOGENOM" id="CLU_887078_0_0_1"/>
<sequence>MYNTDSNDNNNNTDDGVGNSSLDFSSCSVEALLSVPNDFIFRDTRTGPQMNRGDRGSPAINKQKLFSRSEAQTALQVAMLASELDIVLSLVYEALDRSQKCKVYRQYIERGNLDSNAAPSTSLVYLRALLPLLDVHVKTAEKALTHVTSETVGIGRILNDLEKCAMELRKFAEQNWNMADQFDWAMLPGQTNLLSAEKRAIAEIEEQVAERILTLRGMAFVSGGRENGGEIAESDAFEKTDEGKDRFTSMNEFCIKVFAKSSLSETSQQESLTYKKTKHNTPTKQSDGEENDFASQISVSRQSAAEALRFLGGK</sequence>
<dbReference type="AlphaFoldDB" id="B8BX42"/>
<dbReference type="InParanoid" id="B8BX42"/>